<dbReference type="OrthoDB" id="6039950at2759"/>
<evidence type="ECO:0000259" key="1">
    <source>
        <dbReference type="Pfam" id="PF16757"/>
    </source>
</evidence>
<name>A0A0B1TRQ6_OESDE</name>
<sequence length="128" mass="14750">MNTDDLDEDRLFNPQNENTTVYAWVLDMPMKDLELKNVKTTEKTKVAFIGTEVSFSPGARSSLTISVDQIPYRSLLRNDVMVLKIDNAASQTYSPFKRDQRQSESREVTSKVVETSKFVDFQWLYDAL</sequence>
<accession>A0A0B1TRQ6</accession>
<organism evidence="2 3">
    <name type="scientific">Oesophagostomum dentatum</name>
    <name type="common">Nodular worm</name>
    <dbReference type="NCBI Taxonomy" id="61180"/>
    <lineage>
        <taxon>Eukaryota</taxon>
        <taxon>Metazoa</taxon>
        <taxon>Ecdysozoa</taxon>
        <taxon>Nematoda</taxon>
        <taxon>Chromadorea</taxon>
        <taxon>Rhabditida</taxon>
        <taxon>Rhabditina</taxon>
        <taxon>Rhabditomorpha</taxon>
        <taxon>Strongyloidea</taxon>
        <taxon>Strongylidae</taxon>
        <taxon>Oesophagostomum</taxon>
    </lineage>
</organism>
<proteinExistence type="predicted"/>
<feature type="domain" description="Alpha-L-fucosidase C-terminal" evidence="1">
    <location>
        <begin position="14"/>
        <end position="85"/>
    </location>
</feature>
<evidence type="ECO:0000313" key="2">
    <source>
        <dbReference type="EMBL" id="KHJ99964.1"/>
    </source>
</evidence>
<protein>
    <recommendedName>
        <fullName evidence="1">Alpha-L-fucosidase C-terminal domain-containing protein</fullName>
    </recommendedName>
</protein>
<gene>
    <name evidence="2" type="ORF">OESDEN_00027</name>
</gene>
<dbReference type="EMBL" id="KN549200">
    <property type="protein sequence ID" value="KHJ99964.1"/>
    <property type="molecule type" value="Genomic_DNA"/>
</dbReference>
<dbReference type="Pfam" id="PF16757">
    <property type="entry name" value="Fucosidase_C"/>
    <property type="match status" value="1"/>
</dbReference>
<evidence type="ECO:0000313" key="3">
    <source>
        <dbReference type="Proteomes" id="UP000053660"/>
    </source>
</evidence>
<dbReference type="Proteomes" id="UP000053660">
    <property type="component" value="Unassembled WGS sequence"/>
</dbReference>
<reference evidence="2 3" key="1">
    <citation type="submission" date="2014-03" db="EMBL/GenBank/DDBJ databases">
        <title>Draft genome of the hookworm Oesophagostomum dentatum.</title>
        <authorList>
            <person name="Mitreva M."/>
        </authorList>
    </citation>
    <scope>NUCLEOTIDE SEQUENCE [LARGE SCALE GENOMIC DNA]</scope>
    <source>
        <strain evidence="2 3">OD-Hann</strain>
    </source>
</reference>
<keyword evidence="3" id="KW-1185">Reference proteome</keyword>
<dbReference type="InterPro" id="IPR031919">
    <property type="entry name" value="Fucosidase_C"/>
</dbReference>
<dbReference type="AlphaFoldDB" id="A0A0B1TRQ6"/>